<sequence>MRIADICEFYSPEGGGVKTYVHARWKAAAARGHQISIIAPSAHDRVTKVEGGALVEVKAPRHPIDPRYHIFWGTARVHAALGRISPDLIEASSPWRGGWLAASYPGDIPKTLFMHEEPVMKWAYGLFDRWASRQTIDTRLTPWFWRHLKRLYAQFDHLVCAAPSVAKRLNAAGISNTLTIPMGVEDGVFSARHRDTELRGGLLERMGLPETALLLIGIGRLTGEKRWPVIMDAVNIAARDVPLGLVILGGGHAHDTVRSEVERNRHMTLQPPIPGRREYARFIASADVFIHASNAETFGLAAAEARASGLRMILPDEGAVADLAEAHVDLTYRAKDSAEAAVKILQEHARFTREGAGRPPCAVRTLDQHFTDIFAEYKKLRL</sequence>
<dbReference type="Proteomes" id="UP000722336">
    <property type="component" value="Unassembled WGS sequence"/>
</dbReference>
<keyword evidence="4" id="KW-1185">Reference proteome</keyword>
<organism evidence="3 4">
    <name type="scientific">Pacificimonas pallii</name>
    <dbReference type="NCBI Taxonomy" id="2827236"/>
    <lineage>
        <taxon>Bacteria</taxon>
        <taxon>Pseudomonadati</taxon>
        <taxon>Pseudomonadota</taxon>
        <taxon>Alphaproteobacteria</taxon>
        <taxon>Sphingomonadales</taxon>
        <taxon>Sphingosinicellaceae</taxon>
        <taxon>Pacificimonas</taxon>
    </lineage>
</organism>
<dbReference type="PANTHER" id="PTHR45947:SF3">
    <property type="entry name" value="SULFOQUINOVOSYL TRANSFERASE SQD2"/>
    <property type="match status" value="1"/>
</dbReference>
<feature type="domain" description="Glycosyl transferase family 1" evidence="1">
    <location>
        <begin position="207"/>
        <end position="343"/>
    </location>
</feature>
<name>A0ABS6SEI1_9SPHN</name>
<proteinExistence type="predicted"/>
<gene>
    <name evidence="3" type="ORF">KCG44_08170</name>
</gene>
<dbReference type="RefSeq" id="WP_218445496.1">
    <property type="nucleotide sequence ID" value="NZ_JAGSPA010000002.1"/>
</dbReference>
<evidence type="ECO:0000259" key="2">
    <source>
        <dbReference type="Pfam" id="PF13439"/>
    </source>
</evidence>
<dbReference type="InterPro" id="IPR050194">
    <property type="entry name" value="Glycosyltransferase_grp1"/>
</dbReference>
<evidence type="ECO:0000313" key="4">
    <source>
        <dbReference type="Proteomes" id="UP000722336"/>
    </source>
</evidence>
<comment type="caution">
    <text evidence="3">The sequence shown here is derived from an EMBL/GenBank/DDBJ whole genome shotgun (WGS) entry which is preliminary data.</text>
</comment>
<feature type="domain" description="Glycosyltransferase subfamily 4-like N-terminal" evidence="2">
    <location>
        <begin position="15"/>
        <end position="185"/>
    </location>
</feature>
<reference evidence="3 4" key="1">
    <citation type="submission" date="2021-04" db="EMBL/GenBank/DDBJ databases">
        <authorList>
            <person name="Pira H."/>
            <person name="Risdian C."/>
            <person name="Wink J."/>
        </authorList>
    </citation>
    <scope>NUCLEOTIDE SEQUENCE [LARGE SCALE GENOMIC DNA]</scope>
    <source>
        <strain evidence="3 4">WHA3</strain>
    </source>
</reference>
<keyword evidence="3" id="KW-0808">Transferase</keyword>
<dbReference type="InterPro" id="IPR001296">
    <property type="entry name" value="Glyco_trans_1"/>
</dbReference>
<dbReference type="PANTHER" id="PTHR45947">
    <property type="entry name" value="SULFOQUINOVOSYL TRANSFERASE SQD2"/>
    <property type="match status" value="1"/>
</dbReference>
<evidence type="ECO:0000313" key="3">
    <source>
        <dbReference type="EMBL" id="MBV7256761.1"/>
    </source>
</evidence>
<dbReference type="InterPro" id="IPR028098">
    <property type="entry name" value="Glyco_trans_4-like_N"/>
</dbReference>
<dbReference type="Pfam" id="PF00534">
    <property type="entry name" value="Glycos_transf_1"/>
    <property type="match status" value="1"/>
</dbReference>
<dbReference type="EC" id="2.4.-.-" evidence="3"/>
<protein>
    <submittedName>
        <fullName evidence="3">Glycosyltransferase</fullName>
        <ecNumber evidence="3">2.4.-.-</ecNumber>
    </submittedName>
</protein>
<keyword evidence="3" id="KW-0328">Glycosyltransferase</keyword>
<accession>A0ABS6SEI1</accession>
<dbReference type="Pfam" id="PF13439">
    <property type="entry name" value="Glyco_transf_4"/>
    <property type="match status" value="1"/>
</dbReference>
<dbReference type="GO" id="GO:0016757">
    <property type="term" value="F:glycosyltransferase activity"/>
    <property type="evidence" value="ECO:0007669"/>
    <property type="project" value="UniProtKB-KW"/>
</dbReference>
<evidence type="ECO:0000259" key="1">
    <source>
        <dbReference type="Pfam" id="PF00534"/>
    </source>
</evidence>
<dbReference type="EMBL" id="JAGSPA010000002">
    <property type="protein sequence ID" value="MBV7256761.1"/>
    <property type="molecule type" value="Genomic_DNA"/>
</dbReference>